<dbReference type="SUPFAM" id="SSF52540">
    <property type="entry name" value="P-loop containing nucleoside triphosphate hydrolases"/>
    <property type="match status" value="1"/>
</dbReference>
<keyword evidence="1" id="KW-0547">Nucleotide-binding</keyword>
<dbReference type="Pfam" id="PF03969">
    <property type="entry name" value="AFG1_ATPase"/>
    <property type="match status" value="1"/>
</dbReference>
<dbReference type="InterPro" id="IPR005654">
    <property type="entry name" value="ATPase_AFG1-like"/>
</dbReference>
<dbReference type="RefSeq" id="WP_369666927.1">
    <property type="nucleotide sequence ID" value="NZ_JBDKXB010000009.1"/>
</dbReference>
<comment type="caution">
    <text evidence="3">The sequence shown here is derived from an EMBL/GenBank/DDBJ whole genome shotgun (WGS) entry which is preliminary data.</text>
</comment>
<sequence>MTRSKGSTPGLVPFDAAQREVAERFRALHARLIATPARRQRTGWLGFWPSSPATPVTGLYLWGAVGRGKTYLMDWFVEALPVADTRRLHFHHFMGEVHEALARLPKQPDPLEVVADQWRRSTRVLCLDEFLVNDIADAMILAGLLRALFARGVTLVTTANTPPRELYRDGLQRTRFEPAIALLERHTEVIELGGDTDYRLRALSQTDIYLVSGGDATEAVLENWFRQLSGGHETSERTLSVHGREIPVRRLARDLAWFDFETLCGTGRGTADYIEIAEVFHTVIVSGVPELGPRHEAAARRFLHLVDTFYDRRIRLILSAAVPLARLYAGGLDRFPEQRLLSRLAEMQSAAYLANSHATA</sequence>
<dbReference type="InterPro" id="IPR027417">
    <property type="entry name" value="P-loop_NTPase"/>
</dbReference>
<gene>
    <name evidence="3" type="primary">zapE</name>
    <name evidence="3" type="ORF">ABC977_09015</name>
</gene>
<dbReference type="EMBL" id="JBDKXB010000009">
    <property type="protein sequence ID" value="MEY6432543.1"/>
    <property type="molecule type" value="Genomic_DNA"/>
</dbReference>
<name>A0ABV4BDF6_9GAMM</name>
<keyword evidence="4" id="KW-1185">Reference proteome</keyword>
<dbReference type="Proteomes" id="UP001564408">
    <property type="component" value="Unassembled WGS sequence"/>
</dbReference>
<keyword evidence="2" id="KW-0067">ATP-binding</keyword>
<dbReference type="PANTHER" id="PTHR12169:SF6">
    <property type="entry name" value="AFG1-LIKE ATPASE"/>
    <property type="match status" value="1"/>
</dbReference>
<dbReference type="Gene3D" id="3.40.50.300">
    <property type="entry name" value="P-loop containing nucleotide triphosphate hydrolases"/>
    <property type="match status" value="1"/>
</dbReference>
<evidence type="ECO:0000313" key="3">
    <source>
        <dbReference type="EMBL" id="MEY6432543.1"/>
    </source>
</evidence>
<dbReference type="GO" id="GO:0051301">
    <property type="term" value="P:cell division"/>
    <property type="evidence" value="ECO:0007669"/>
    <property type="project" value="UniProtKB-KW"/>
</dbReference>
<dbReference type="PANTHER" id="PTHR12169">
    <property type="entry name" value="ATPASE N2B"/>
    <property type="match status" value="1"/>
</dbReference>
<accession>A0ABV4BDF6</accession>
<proteinExistence type="predicted"/>
<keyword evidence="3" id="KW-0131">Cell cycle</keyword>
<evidence type="ECO:0000256" key="2">
    <source>
        <dbReference type="ARBA" id="ARBA00022840"/>
    </source>
</evidence>
<evidence type="ECO:0000256" key="1">
    <source>
        <dbReference type="ARBA" id="ARBA00022741"/>
    </source>
</evidence>
<organism evidence="3 4">
    <name type="scientific">Thioalkalicoccus limnaeus</name>
    <dbReference type="NCBI Taxonomy" id="120681"/>
    <lineage>
        <taxon>Bacteria</taxon>
        <taxon>Pseudomonadati</taxon>
        <taxon>Pseudomonadota</taxon>
        <taxon>Gammaproteobacteria</taxon>
        <taxon>Chromatiales</taxon>
        <taxon>Chromatiaceae</taxon>
        <taxon>Thioalkalicoccus</taxon>
    </lineage>
</organism>
<reference evidence="3 4" key="1">
    <citation type="submission" date="2024-05" db="EMBL/GenBank/DDBJ databases">
        <title>Genome Sequence and Characterization of the New Strain Purple Sulfur Bacterium of Genus Thioalkalicoccus.</title>
        <authorList>
            <person name="Bryantseva I.A."/>
            <person name="Kyndt J.A."/>
            <person name="Imhoff J.F."/>
        </authorList>
    </citation>
    <scope>NUCLEOTIDE SEQUENCE [LARGE SCALE GENOMIC DNA]</scope>
    <source>
        <strain evidence="3 4">Um2</strain>
    </source>
</reference>
<protein>
    <submittedName>
        <fullName evidence="3">Cell division protein ZapE</fullName>
    </submittedName>
</protein>
<evidence type="ECO:0000313" key="4">
    <source>
        <dbReference type="Proteomes" id="UP001564408"/>
    </source>
</evidence>
<dbReference type="NCBIfam" id="NF040713">
    <property type="entry name" value="ZapE"/>
    <property type="match status" value="1"/>
</dbReference>
<keyword evidence="3" id="KW-0132">Cell division</keyword>